<organism evidence="12 13">
    <name type="scientific">Sphagnum troendelagicum</name>
    <dbReference type="NCBI Taxonomy" id="128251"/>
    <lineage>
        <taxon>Eukaryota</taxon>
        <taxon>Viridiplantae</taxon>
        <taxon>Streptophyta</taxon>
        <taxon>Embryophyta</taxon>
        <taxon>Bryophyta</taxon>
        <taxon>Sphagnophytina</taxon>
        <taxon>Sphagnopsida</taxon>
        <taxon>Sphagnales</taxon>
        <taxon>Sphagnaceae</taxon>
        <taxon>Sphagnum</taxon>
    </lineage>
</organism>
<evidence type="ECO:0000256" key="2">
    <source>
        <dbReference type="ARBA" id="ARBA00008010"/>
    </source>
</evidence>
<comment type="catalytic activity">
    <reaction evidence="9">
        <text>ATP + H2O = ADP + phosphate + H(+)</text>
        <dbReference type="Rhea" id="RHEA:13065"/>
        <dbReference type="ChEBI" id="CHEBI:15377"/>
        <dbReference type="ChEBI" id="CHEBI:15378"/>
        <dbReference type="ChEBI" id="CHEBI:30616"/>
        <dbReference type="ChEBI" id="CHEBI:43474"/>
        <dbReference type="ChEBI" id="CHEBI:456216"/>
        <dbReference type="EC" id="3.6.4.12"/>
    </reaction>
</comment>
<dbReference type="CDD" id="cd17759">
    <property type="entry name" value="MCM8"/>
    <property type="match status" value="1"/>
</dbReference>
<dbReference type="InterPro" id="IPR001208">
    <property type="entry name" value="MCM_dom"/>
</dbReference>
<dbReference type="InterPro" id="IPR041562">
    <property type="entry name" value="MCM_lid"/>
</dbReference>
<evidence type="ECO:0000259" key="11">
    <source>
        <dbReference type="PROSITE" id="PS50051"/>
    </source>
</evidence>
<proteinExistence type="inferred from homology"/>
<evidence type="ECO:0000313" key="13">
    <source>
        <dbReference type="Proteomes" id="UP001497512"/>
    </source>
</evidence>
<dbReference type="InterPro" id="IPR018525">
    <property type="entry name" value="MCM_CS"/>
</dbReference>
<dbReference type="InterPro" id="IPR027417">
    <property type="entry name" value="P-loop_NTPase"/>
</dbReference>
<dbReference type="Pfam" id="PF25051">
    <property type="entry name" value="WHD_MCM8"/>
    <property type="match status" value="1"/>
</dbReference>
<evidence type="ECO:0000256" key="3">
    <source>
        <dbReference type="ARBA" id="ARBA00012551"/>
    </source>
</evidence>
<comment type="subcellular location">
    <subcellularLocation>
        <location evidence="1">Nucleus</location>
    </subcellularLocation>
</comment>
<dbReference type="CDD" id="cd22247">
    <property type="entry name" value="MCM8_WHD"/>
    <property type="match status" value="1"/>
</dbReference>
<dbReference type="InterPro" id="IPR033762">
    <property type="entry name" value="MCM_OB"/>
</dbReference>
<sequence length="785" mass="85920">MESNGSKEGPCAEDSAIPSSWLEYFPGEEFKPDDRRAVLLASLADFLQTHSARHILAQVVLESMIYTMTVDFQLLHKQCSVGDFFVALEVAPHEALSCLGAAAYEVLFCTNKQVATPGKINIRLHNHPDSLLALKSLKASCLGKLVSVRGTVVRMSVVKPLVKGMDFTCSKCKGVITRQFKSGRFSPPSSCSANCRSKTFTPERATAKLMDFQKIRLQEISNLDGHEEGRLPRTVECELTEDLVNACIPGDIVTVCGIVEIINPSTDVGSGKSKGKQSLYHLYLEAVSITNTKSQQTEVDEPEKSNVNLAAPSNASGFSPVDLELVANFVDEAGPDLFRWILHSICPSIYGHELVKAGIALALFGGVRKHVMDKNKVPVRGDIHVIIVGDPGLGKSQLLQAASALAPRGIYVCGNTTTTAGLTVAVVKDALSGDYVFEAGAVVLADQGICCIDEFDKMSADHQALLEAMEQQSVSVAKAGLVASLSARTSILAAANPVGGHYNRAKTVNENLKMSAAILSRFDLVFILLDKPNEALDQHLSEHIMALHAGSKRRRNAAKKSLMRQVNGDLQEMVGKDAPLARRLKLDPVKDKGFRPVPAQFLRQYVAYAKLYVSPRMTKEAADVLQQFYLQLRKQSSADGSPITARQLESLVRLVEARARLELREEITKQDALDVVEIMKESLFDKLTDENGHVDFGRSGGMSQQKEAKRFLSFLQRKSAAEEKSLFTIAELFSIADEICLQVPDMDMLIEKLNDAGHLLKKGGRQYQVQSSSYAGSQRYSQLRH</sequence>
<accession>A0ABP0U1S1</accession>
<dbReference type="PANTHER" id="PTHR11630">
    <property type="entry name" value="DNA REPLICATION LICENSING FACTOR MCM FAMILY MEMBER"/>
    <property type="match status" value="1"/>
</dbReference>
<dbReference type="PANTHER" id="PTHR11630:SF47">
    <property type="entry name" value="DNA HELICASE MCM8"/>
    <property type="match status" value="1"/>
</dbReference>
<dbReference type="Pfam" id="PF17855">
    <property type="entry name" value="MCM_lid"/>
    <property type="match status" value="1"/>
</dbReference>
<evidence type="ECO:0000256" key="9">
    <source>
        <dbReference type="ARBA" id="ARBA00047995"/>
    </source>
</evidence>
<dbReference type="SMART" id="SM00382">
    <property type="entry name" value="AAA"/>
    <property type="match status" value="1"/>
</dbReference>
<keyword evidence="7" id="KW-0539">Nucleus</keyword>
<dbReference type="SUPFAM" id="SSF50249">
    <property type="entry name" value="Nucleic acid-binding proteins"/>
    <property type="match status" value="1"/>
</dbReference>
<dbReference type="Gene3D" id="2.40.50.140">
    <property type="entry name" value="Nucleic acid-binding proteins"/>
    <property type="match status" value="1"/>
</dbReference>
<dbReference type="PRINTS" id="PR01657">
    <property type="entry name" value="MCMFAMILY"/>
</dbReference>
<name>A0ABP0U1S1_9BRYO</name>
<feature type="domain" description="MCM C-terminal AAA(+) ATPase" evidence="11">
    <location>
        <begin position="337"/>
        <end position="544"/>
    </location>
</feature>
<evidence type="ECO:0000256" key="6">
    <source>
        <dbReference type="ARBA" id="ARBA00023125"/>
    </source>
</evidence>
<comment type="similarity">
    <text evidence="2 10">Belongs to the MCM family.</text>
</comment>
<protein>
    <recommendedName>
        <fullName evidence="3">DNA helicase</fullName>
        <ecNumber evidence="3">3.6.4.12</ecNumber>
    </recommendedName>
    <alternativeName>
        <fullName evidence="8">Minichromosome maintenance 8</fullName>
    </alternativeName>
</protein>
<dbReference type="Proteomes" id="UP001497512">
    <property type="component" value="Chromosome 16"/>
</dbReference>
<dbReference type="PROSITE" id="PS50051">
    <property type="entry name" value="MCM_2"/>
    <property type="match status" value="1"/>
</dbReference>
<keyword evidence="6 10" id="KW-0238">DNA-binding</keyword>
<dbReference type="EC" id="3.6.4.12" evidence="3"/>
<evidence type="ECO:0000256" key="4">
    <source>
        <dbReference type="ARBA" id="ARBA00022741"/>
    </source>
</evidence>
<evidence type="ECO:0000256" key="10">
    <source>
        <dbReference type="RuleBase" id="RU004070"/>
    </source>
</evidence>
<keyword evidence="13" id="KW-1185">Reference proteome</keyword>
<dbReference type="InterPro" id="IPR056875">
    <property type="entry name" value="MCM8/REC_WHD"/>
</dbReference>
<dbReference type="EMBL" id="OZ019908">
    <property type="protein sequence ID" value="CAK9208009.1"/>
    <property type="molecule type" value="Genomic_DNA"/>
</dbReference>
<dbReference type="SUPFAM" id="SSF52540">
    <property type="entry name" value="P-loop containing nucleoside triphosphate hydrolases"/>
    <property type="match status" value="1"/>
</dbReference>
<dbReference type="Gene3D" id="3.40.50.300">
    <property type="entry name" value="P-loop containing nucleotide triphosphate hydrolases"/>
    <property type="match status" value="1"/>
</dbReference>
<evidence type="ECO:0000256" key="8">
    <source>
        <dbReference type="ARBA" id="ARBA00042306"/>
    </source>
</evidence>
<dbReference type="Pfam" id="PF00493">
    <property type="entry name" value="MCM"/>
    <property type="match status" value="1"/>
</dbReference>
<dbReference type="Gene3D" id="2.20.28.10">
    <property type="match status" value="1"/>
</dbReference>
<evidence type="ECO:0000313" key="12">
    <source>
        <dbReference type="EMBL" id="CAK9208009.1"/>
    </source>
</evidence>
<dbReference type="PROSITE" id="PS00847">
    <property type="entry name" value="MCM_1"/>
    <property type="match status" value="1"/>
</dbReference>
<evidence type="ECO:0000256" key="5">
    <source>
        <dbReference type="ARBA" id="ARBA00022840"/>
    </source>
</evidence>
<dbReference type="Pfam" id="PF17207">
    <property type="entry name" value="MCM_OB"/>
    <property type="match status" value="1"/>
</dbReference>
<dbReference type="InterPro" id="IPR003593">
    <property type="entry name" value="AAA+_ATPase"/>
</dbReference>
<evidence type="ECO:0000256" key="1">
    <source>
        <dbReference type="ARBA" id="ARBA00004123"/>
    </source>
</evidence>
<dbReference type="InterPro" id="IPR012340">
    <property type="entry name" value="NA-bd_OB-fold"/>
</dbReference>
<gene>
    <name evidence="12" type="ORF">CSSPTR1EN2_LOCUS9092</name>
</gene>
<keyword evidence="4 10" id="KW-0547">Nucleotide-binding</keyword>
<reference evidence="12" key="1">
    <citation type="submission" date="2024-02" db="EMBL/GenBank/DDBJ databases">
        <authorList>
            <consortium name="ELIXIR-Norway"/>
            <consortium name="Elixir Norway"/>
        </authorList>
    </citation>
    <scope>NUCLEOTIDE SEQUENCE</scope>
</reference>
<evidence type="ECO:0000256" key="7">
    <source>
        <dbReference type="ARBA" id="ARBA00023242"/>
    </source>
</evidence>
<dbReference type="SMART" id="SM00350">
    <property type="entry name" value="MCM"/>
    <property type="match status" value="1"/>
</dbReference>
<dbReference type="InterPro" id="IPR031327">
    <property type="entry name" value="MCM"/>
</dbReference>
<keyword evidence="5 10" id="KW-0067">ATP-binding</keyword>